<gene>
    <name evidence="1" type="ORF">DM558_07695</name>
</gene>
<evidence type="ECO:0000313" key="1">
    <source>
        <dbReference type="EMBL" id="AZS50668.1"/>
    </source>
</evidence>
<reference evidence="2" key="1">
    <citation type="submission" date="2018-06" db="EMBL/GenBank/DDBJ databases">
        <title>Complete genome of Pseudomonas insecticola strain QZS01.</title>
        <authorList>
            <person name="Wang J."/>
            <person name="Su Q."/>
        </authorList>
    </citation>
    <scope>NUCLEOTIDE SEQUENCE [LARGE SCALE GENOMIC DNA]</scope>
    <source>
        <strain evidence="2">QZS01</strain>
    </source>
</reference>
<dbReference type="GO" id="GO:0032259">
    <property type="term" value="P:methylation"/>
    <property type="evidence" value="ECO:0007669"/>
    <property type="project" value="UniProtKB-KW"/>
</dbReference>
<keyword evidence="1" id="KW-0489">Methyltransferase</keyword>
<organism evidence="1 2">
    <name type="scientific">Entomomonas moraniae</name>
    <dbReference type="NCBI Taxonomy" id="2213226"/>
    <lineage>
        <taxon>Bacteria</taxon>
        <taxon>Pseudomonadati</taxon>
        <taxon>Pseudomonadota</taxon>
        <taxon>Gammaproteobacteria</taxon>
        <taxon>Pseudomonadales</taxon>
        <taxon>Pseudomonadaceae</taxon>
        <taxon>Entomomonas</taxon>
    </lineage>
</organism>
<evidence type="ECO:0000313" key="2">
    <source>
        <dbReference type="Proteomes" id="UP000273143"/>
    </source>
</evidence>
<protein>
    <submittedName>
        <fullName evidence="1">Class I SAM-dependent methyltransferase</fullName>
    </submittedName>
</protein>
<dbReference type="Gene3D" id="3.40.50.150">
    <property type="entry name" value="Vaccinia Virus protein VP39"/>
    <property type="match status" value="1"/>
</dbReference>
<keyword evidence="1" id="KW-0808">Transferase</keyword>
<dbReference type="KEGG" id="emo:DM558_07695"/>
<accession>A0A3S9XEF2</accession>
<dbReference type="EMBL" id="CP029822">
    <property type="protein sequence ID" value="AZS50668.1"/>
    <property type="molecule type" value="Genomic_DNA"/>
</dbReference>
<keyword evidence="2" id="KW-1185">Reference proteome</keyword>
<name>A0A3S9XEF2_9GAMM</name>
<proteinExistence type="predicted"/>
<dbReference type="CDD" id="cd02440">
    <property type="entry name" value="AdoMet_MTases"/>
    <property type="match status" value="1"/>
</dbReference>
<dbReference type="AlphaFoldDB" id="A0A3S9XEF2"/>
<dbReference type="InterPro" id="IPR029063">
    <property type="entry name" value="SAM-dependent_MTases_sf"/>
</dbReference>
<sequence>MNVVLDVCCGSRMFYFDKQDQRVLFGDQRKESHTLCDGRALEINPDVLLDFRNLQFNDNSFSVVVFDPPHLVRAGDKSWLALKYGKLGQNWQEDIKKGFAECFRVLKPNGVLIFKWNEIQIPVKEILSLTDNKPVFGHKSGKRSDTHWMTFIKEAREGYSFIKQEELANLVNERNCYRYGLKHGFSLEEVEKAIKEARA</sequence>
<dbReference type="SUPFAM" id="SSF53335">
    <property type="entry name" value="S-adenosyl-L-methionine-dependent methyltransferases"/>
    <property type="match status" value="1"/>
</dbReference>
<dbReference type="RefSeq" id="WP_127163194.1">
    <property type="nucleotide sequence ID" value="NZ_CP029822.1"/>
</dbReference>
<dbReference type="GO" id="GO:0008168">
    <property type="term" value="F:methyltransferase activity"/>
    <property type="evidence" value="ECO:0007669"/>
    <property type="project" value="UniProtKB-KW"/>
</dbReference>
<dbReference type="Proteomes" id="UP000273143">
    <property type="component" value="Chromosome"/>
</dbReference>